<organism evidence="1 2">
    <name type="scientific">Opisthorchis viverrini</name>
    <name type="common">Southeast Asian liver fluke</name>
    <dbReference type="NCBI Taxonomy" id="6198"/>
    <lineage>
        <taxon>Eukaryota</taxon>
        <taxon>Metazoa</taxon>
        <taxon>Spiralia</taxon>
        <taxon>Lophotrochozoa</taxon>
        <taxon>Platyhelminthes</taxon>
        <taxon>Trematoda</taxon>
        <taxon>Digenea</taxon>
        <taxon>Opisthorchiida</taxon>
        <taxon>Opisthorchiata</taxon>
        <taxon>Opisthorchiidae</taxon>
        <taxon>Opisthorchis</taxon>
    </lineage>
</organism>
<dbReference type="RefSeq" id="XP_009173903.1">
    <property type="nucleotide sequence ID" value="XM_009175639.1"/>
</dbReference>
<dbReference type="AlphaFoldDB" id="A0A074ZGF8"/>
<proteinExistence type="predicted"/>
<dbReference type="Proteomes" id="UP000054324">
    <property type="component" value="Unassembled WGS sequence"/>
</dbReference>
<evidence type="ECO:0000313" key="2">
    <source>
        <dbReference type="Proteomes" id="UP000054324"/>
    </source>
</evidence>
<dbReference type="KEGG" id="ovi:T265_09538"/>
<accession>A0A074ZGF8</accession>
<gene>
    <name evidence="1" type="ORF">T265_09538</name>
</gene>
<dbReference type="GeneID" id="20323707"/>
<name>A0A074ZGF8_OPIVI</name>
<dbReference type="CTD" id="20323707"/>
<evidence type="ECO:0000313" key="1">
    <source>
        <dbReference type="EMBL" id="KER22340.1"/>
    </source>
</evidence>
<dbReference type="EMBL" id="KL596904">
    <property type="protein sequence ID" value="KER22340.1"/>
    <property type="molecule type" value="Genomic_DNA"/>
</dbReference>
<feature type="non-terminal residue" evidence="1">
    <location>
        <position position="1"/>
    </location>
</feature>
<sequence>CQRYCPVKSSPIWSWATWARHKLGEMRRRDPQSFALMQWLRKSHHPLTFWSWNSSPISQMGRGLEWQC</sequence>
<protein>
    <submittedName>
        <fullName evidence="1">Uncharacterized protein</fullName>
    </submittedName>
</protein>
<keyword evidence="2" id="KW-1185">Reference proteome</keyword>
<reference evidence="1 2" key="1">
    <citation type="submission" date="2013-11" db="EMBL/GenBank/DDBJ databases">
        <title>Opisthorchis viverrini - life in the bile duct.</title>
        <authorList>
            <person name="Young N.D."/>
            <person name="Nagarajan N."/>
            <person name="Lin S.J."/>
            <person name="Korhonen P.K."/>
            <person name="Jex A.R."/>
            <person name="Hall R.S."/>
            <person name="Safavi-Hemami H."/>
            <person name="Kaewkong W."/>
            <person name="Bertrand D."/>
            <person name="Gao S."/>
            <person name="Seet Q."/>
            <person name="Wongkham S."/>
            <person name="Teh B.T."/>
            <person name="Wongkham C."/>
            <person name="Intapan P.M."/>
            <person name="Maleewong W."/>
            <person name="Yang X."/>
            <person name="Hu M."/>
            <person name="Wang Z."/>
            <person name="Hofmann A."/>
            <person name="Sternberg P.W."/>
            <person name="Tan P."/>
            <person name="Wang J."/>
            <person name="Gasser R.B."/>
        </authorList>
    </citation>
    <scope>NUCLEOTIDE SEQUENCE [LARGE SCALE GENOMIC DNA]</scope>
</reference>
<feature type="non-terminal residue" evidence="1">
    <location>
        <position position="68"/>
    </location>
</feature>